<organism evidence="1 2">
    <name type="scientific">Cladonia borealis</name>
    <dbReference type="NCBI Taxonomy" id="184061"/>
    <lineage>
        <taxon>Eukaryota</taxon>
        <taxon>Fungi</taxon>
        <taxon>Dikarya</taxon>
        <taxon>Ascomycota</taxon>
        <taxon>Pezizomycotina</taxon>
        <taxon>Lecanoromycetes</taxon>
        <taxon>OSLEUM clade</taxon>
        <taxon>Lecanoromycetidae</taxon>
        <taxon>Lecanorales</taxon>
        <taxon>Lecanorineae</taxon>
        <taxon>Cladoniaceae</taxon>
        <taxon>Cladonia</taxon>
    </lineage>
</organism>
<dbReference type="EMBL" id="JAFEKC020000003">
    <property type="protein sequence ID" value="KAK0516045.1"/>
    <property type="molecule type" value="Genomic_DNA"/>
</dbReference>
<sequence length="165" mass="18587">MHVNVLSHHMQLPVHTRPKEVFQKPASFHPSSISASAEHAKELATHDGSFLAIGLLTLFESACLSLRIATPYWCFSSLSDTFLNCFPTAPNPHQTRPFSWAGRALVFTRLDWNGSLRSLRIWRYSLKCAESLTLWLRFTSNFIKLPVYTTTGTLMVSNGAVILIH</sequence>
<comment type="caution">
    <text evidence="1">The sequence shown here is derived from an EMBL/GenBank/DDBJ whole genome shotgun (WGS) entry which is preliminary data.</text>
</comment>
<name>A0AA39V9N3_9LECA</name>
<accession>A0AA39V9N3</accession>
<protein>
    <submittedName>
        <fullName evidence="1">Uncharacterized protein</fullName>
    </submittedName>
</protein>
<dbReference type="AlphaFoldDB" id="A0AA39V9N3"/>
<keyword evidence="2" id="KW-1185">Reference proteome</keyword>
<proteinExistence type="predicted"/>
<evidence type="ECO:0000313" key="1">
    <source>
        <dbReference type="EMBL" id="KAK0516045.1"/>
    </source>
</evidence>
<reference evidence="1" key="1">
    <citation type="submission" date="2023-03" db="EMBL/GenBank/DDBJ databases">
        <title>Complete genome of Cladonia borealis.</title>
        <authorList>
            <person name="Park H."/>
        </authorList>
    </citation>
    <scope>NUCLEOTIDE SEQUENCE</scope>
    <source>
        <strain evidence="1">ANT050790</strain>
    </source>
</reference>
<gene>
    <name evidence="1" type="ORF">JMJ35_002079</name>
</gene>
<dbReference type="Proteomes" id="UP001166286">
    <property type="component" value="Unassembled WGS sequence"/>
</dbReference>
<evidence type="ECO:0000313" key="2">
    <source>
        <dbReference type="Proteomes" id="UP001166286"/>
    </source>
</evidence>